<reference evidence="2 3" key="1">
    <citation type="submission" date="2014-06" db="EMBL/GenBank/DDBJ databases">
        <title>The Genome of the Aflatoxigenic Filamentous Fungus Aspergillus nomius.</title>
        <authorList>
            <person name="Moore M.G."/>
            <person name="Shannon B.M."/>
            <person name="Brian M.M."/>
        </authorList>
    </citation>
    <scope>NUCLEOTIDE SEQUENCE [LARGE SCALE GENOMIC DNA]</scope>
    <source>
        <strain evidence="2 3">NRRL 13137</strain>
    </source>
</reference>
<comment type="caution">
    <text evidence="2">The sequence shown here is derived from an EMBL/GenBank/DDBJ whole genome shotgun (WGS) entry which is preliminary data.</text>
</comment>
<proteinExistence type="predicted"/>
<dbReference type="OrthoDB" id="3482317at2759"/>
<evidence type="ECO:0000313" key="3">
    <source>
        <dbReference type="Proteomes" id="UP000037505"/>
    </source>
</evidence>
<accession>A0A0L1IVK9</accession>
<feature type="chain" id="PRO_5005553109" evidence="1">
    <location>
        <begin position="26"/>
        <end position="409"/>
    </location>
</feature>
<dbReference type="SUPFAM" id="SSF55486">
    <property type="entry name" value="Metalloproteases ('zincins'), catalytic domain"/>
    <property type="match status" value="1"/>
</dbReference>
<keyword evidence="3" id="KW-1185">Reference proteome</keyword>
<name>A0A0L1IVK9_ASPN3</name>
<dbReference type="Gene3D" id="3.40.390.10">
    <property type="entry name" value="Collagenase (Catalytic Domain)"/>
    <property type="match status" value="1"/>
</dbReference>
<dbReference type="GeneID" id="26810170"/>
<dbReference type="Proteomes" id="UP000037505">
    <property type="component" value="Unassembled WGS sequence"/>
</dbReference>
<dbReference type="RefSeq" id="XP_015404529.1">
    <property type="nucleotide sequence ID" value="XM_015553622.1"/>
</dbReference>
<dbReference type="GO" id="GO:0008237">
    <property type="term" value="F:metallopeptidase activity"/>
    <property type="evidence" value="ECO:0007669"/>
    <property type="project" value="InterPro"/>
</dbReference>
<evidence type="ECO:0000256" key="1">
    <source>
        <dbReference type="SAM" id="SignalP"/>
    </source>
</evidence>
<keyword evidence="1" id="KW-0732">Signal</keyword>
<gene>
    <name evidence="2" type="ORF">ANOM_008366</name>
</gene>
<protein>
    <submittedName>
        <fullName evidence="2">Uncharacterized protein</fullName>
    </submittedName>
</protein>
<feature type="signal peptide" evidence="1">
    <location>
        <begin position="1"/>
        <end position="25"/>
    </location>
</feature>
<sequence>MMASNLMRRMLQISLFALFASLCLATHKVPSPRNITDIENAYQGIYWKTALTECGGKRFDILVESTRMMLELTKRTTKPMDTPGWQRFFVADPAGAEGWASEKHRADYLQVHNVMTQVNMFPRLGKVGKDNKKRDNQVTYRCPSGFDSRCYTEPGLVTFNAKNKHRWEIHFCNDFFRQKYLNDITNGEKRSAKSLPDLVSYEHTLAHEWTHIDLLGSSFHVMDIRATNPNNKIKERNVYGAEWSTVLAWYRGSLPSVGVKYNADNYAWFWTNNWFNEKWDWKDNGLDPRWGPDNSNAPGGPQYVSEPGSGFLMPNETQPNEQKNCHAGNDPREVFCDYLGEPYSEWLKDRGKPFTSEGGCELTKQCWHSVSEYAIDPACDCKCDGEKTPLSDPKCAGFRGGPPGSHPHA</sequence>
<evidence type="ECO:0000313" key="2">
    <source>
        <dbReference type="EMBL" id="KNG83606.1"/>
    </source>
</evidence>
<dbReference type="AlphaFoldDB" id="A0A0L1IVK9"/>
<dbReference type="STRING" id="1509407.A0A0L1IVK9"/>
<organism evidence="2 3">
    <name type="scientific">Aspergillus nomiae NRRL (strain ATCC 15546 / NRRL 13137 / CBS 260.88 / M93)</name>
    <dbReference type="NCBI Taxonomy" id="1509407"/>
    <lineage>
        <taxon>Eukaryota</taxon>
        <taxon>Fungi</taxon>
        <taxon>Dikarya</taxon>
        <taxon>Ascomycota</taxon>
        <taxon>Pezizomycotina</taxon>
        <taxon>Eurotiomycetes</taxon>
        <taxon>Eurotiomycetidae</taxon>
        <taxon>Eurotiales</taxon>
        <taxon>Aspergillaceae</taxon>
        <taxon>Aspergillus</taxon>
        <taxon>Aspergillus subgen. Circumdati</taxon>
    </lineage>
</organism>
<dbReference type="InterPro" id="IPR024079">
    <property type="entry name" value="MetalloPept_cat_dom_sf"/>
</dbReference>
<dbReference type="EMBL" id="JNOM01000257">
    <property type="protein sequence ID" value="KNG83606.1"/>
    <property type="molecule type" value="Genomic_DNA"/>
</dbReference>